<dbReference type="InterPro" id="IPR014721">
    <property type="entry name" value="Ribsml_uS5_D2-typ_fold_subgr"/>
</dbReference>
<dbReference type="InterPro" id="IPR005225">
    <property type="entry name" value="Small_GTP-bd"/>
</dbReference>
<dbReference type="SMART" id="SM00889">
    <property type="entry name" value="EFG_IV"/>
    <property type="match status" value="1"/>
</dbReference>
<dbReference type="GO" id="GO:0005525">
    <property type="term" value="F:GTP binding"/>
    <property type="evidence" value="ECO:0007669"/>
    <property type="project" value="UniProtKB-KW"/>
</dbReference>
<feature type="domain" description="Tr-type G" evidence="6">
    <location>
        <begin position="7"/>
        <end position="281"/>
    </location>
</feature>
<dbReference type="Gene3D" id="3.40.50.300">
    <property type="entry name" value="P-loop containing nucleotide triphosphate hydrolases"/>
    <property type="match status" value="1"/>
</dbReference>
<dbReference type="GO" id="GO:0003924">
    <property type="term" value="F:GTPase activity"/>
    <property type="evidence" value="ECO:0007669"/>
    <property type="project" value="InterPro"/>
</dbReference>
<evidence type="ECO:0000259" key="6">
    <source>
        <dbReference type="PROSITE" id="PS51722"/>
    </source>
</evidence>
<dbReference type="PANTHER" id="PTHR43261:SF6">
    <property type="entry name" value="ELONGATION FACTOR G-LIKE PROTEIN"/>
    <property type="match status" value="1"/>
</dbReference>
<dbReference type="InterPro" id="IPR035647">
    <property type="entry name" value="EFG_III/V"/>
</dbReference>
<accession>V8CI41</accession>
<keyword evidence="8" id="KW-1185">Reference proteome</keyword>
<evidence type="ECO:0000256" key="4">
    <source>
        <dbReference type="ARBA" id="ARBA00023134"/>
    </source>
</evidence>
<dbReference type="FunFam" id="3.30.70.240:FF:000001">
    <property type="entry name" value="Elongation factor G"/>
    <property type="match status" value="1"/>
</dbReference>
<gene>
    <name evidence="7" type="ORF">HMPREF1173_02087</name>
</gene>
<dbReference type="CDD" id="cd01434">
    <property type="entry name" value="EFG_mtEFG1_IV"/>
    <property type="match status" value="1"/>
</dbReference>
<dbReference type="AlphaFoldDB" id="V8CI41"/>
<proteinExistence type="predicted"/>
<dbReference type="InterPro" id="IPR020568">
    <property type="entry name" value="Ribosomal_Su5_D2-typ_SF"/>
</dbReference>
<dbReference type="SUPFAM" id="SSF54211">
    <property type="entry name" value="Ribosomal protein S5 domain 2-like"/>
    <property type="match status" value="1"/>
</dbReference>
<dbReference type="SMART" id="SM00838">
    <property type="entry name" value="EFG_C"/>
    <property type="match status" value="1"/>
</dbReference>
<keyword evidence="3" id="KW-0547">Nucleotide-binding</keyword>
<dbReference type="InterPro" id="IPR027417">
    <property type="entry name" value="P-loop_NTPase"/>
</dbReference>
<dbReference type="Pfam" id="PF14492">
    <property type="entry name" value="EFG_III"/>
    <property type="match status" value="1"/>
</dbReference>
<dbReference type="Gene3D" id="2.40.30.10">
    <property type="entry name" value="Translation factors"/>
    <property type="match status" value="1"/>
</dbReference>
<dbReference type="CDD" id="cd03713">
    <property type="entry name" value="EFG_mtEFG_C"/>
    <property type="match status" value="1"/>
</dbReference>
<dbReference type="InterPro" id="IPR053905">
    <property type="entry name" value="EF-G-like_DII"/>
</dbReference>
<keyword evidence="4" id="KW-0342">GTP-binding</keyword>
<protein>
    <recommendedName>
        <fullName evidence="2">Elongation factor G</fullName>
    </recommendedName>
    <alternativeName>
        <fullName evidence="1">Tetracycline resistance protein TetQ</fullName>
    </alternativeName>
</protein>
<dbReference type="EMBL" id="AZJH01000034">
    <property type="protein sequence ID" value="ETD27063.1"/>
    <property type="molecule type" value="Genomic_DNA"/>
</dbReference>
<dbReference type="SUPFAM" id="SSF54980">
    <property type="entry name" value="EF-G C-terminal domain-like"/>
    <property type="match status" value="2"/>
</dbReference>
<dbReference type="Gene3D" id="3.30.230.10">
    <property type="match status" value="1"/>
</dbReference>
<dbReference type="PRINTS" id="PR00315">
    <property type="entry name" value="ELONGATNFCT"/>
</dbReference>
<dbReference type="InterPro" id="IPR005517">
    <property type="entry name" value="Transl_elong_EFG/EF2_IV"/>
</dbReference>
<dbReference type="Gene3D" id="3.30.70.870">
    <property type="entry name" value="Elongation Factor G (Translational Gtpase), domain 3"/>
    <property type="match status" value="1"/>
</dbReference>
<keyword evidence="7" id="KW-0648">Protein biosynthesis</keyword>
<comment type="function">
    <text evidence="5">Catalyzes the GTP-dependent ribosomal translocation step during translation elongation. During this step, the ribosome changes from the pre-translocational (PRE) to the post-translocational (POST) state as the newly formed A-site-bound peptidyl-tRNA and P-site-bound deacylated tRNA move to the P and E sites, respectively. Catalyzes the coordinated movement of the two tRNA molecules, the mRNA and conformational changes in the ribosome.</text>
</comment>
<evidence type="ECO:0000313" key="7">
    <source>
        <dbReference type="EMBL" id="ETD27063.1"/>
    </source>
</evidence>
<evidence type="ECO:0000256" key="3">
    <source>
        <dbReference type="ARBA" id="ARBA00022741"/>
    </source>
</evidence>
<dbReference type="InterPro" id="IPR000795">
    <property type="entry name" value="T_Tr_GTP-bd_dom"/>
</dbReference>
<dbReference type="RefSeq" id="WP_023926224.1">
    <property type="nucleotide sequence ID" value="NZ_KI669423.1"/>
</dbReference>
<comment type="caution">
    <text evidence="7">The sequence shown here is derived from an EMBL/GenBank/DDBJ whole genome shotgun (WGS) entry which is preliminary data.</text>
</comment>
<evidence type="ECO:0000256" key="2">
    <source>
        <dbReference type="ARBA" id="ARBA00017872"/>
    </source>
</evidence>
<dbReference type="SUPFAM" id="SSF52540">
    <property type="entry name" value="P-loop containing nucleoside triphosphate hydrolases"/>
    <property type="match status" value="1"/>
</dbReference>
<dbReference type="NCBIfam" id="NF009381">
    <property type="entry name" value="PRK12740.1-5"/>
    <property type="match status" value="1"/>
</dbReference>
<dbReference type="PANTHER" id="PTHR43261">
    <property type="entry name" value="TRANSLATION ELONGATION FACTOR G-RELATED"/>
    <property type="match status" value="1"/>
</dbReference>
<reference evidence="7 8" key="1">
    <citation type="submission" date="2013-10" db="EMBL/GenBank/DDBJ databases">
        <title>The Genome Sequence of Prevotella nigrescens CC14M.</title>
        <authorList>
            <consortium name="The Broad Institute Genomics Platform"/>
            <person name="Earl A."/>
            <person name="Allen-Vercoe E."/>
            <person name="Daigneault M."/>
            <person name="Young S.K."/>
            <person name="Zeng Q."/>
            <person name="Gargeya S."/>
            <person name="Fitzgerald M."/>
            <person name="Abouelleil A."/>
            <person name="Alvarado L."/>
            <person name="Chapman S.B."/>
            <person name="Gainer-Dewar J."/>
            <person name="Goldberg J."/>
            <person name="Griggs A."/>
            <person name="Gujja S."/>
            <person name="Hansen M."/>
            <person name="Howarth C."/>
            <person name="Imamovic A."/>
            <person name="Ireland A."/>
            <person name="Larimer J."/>
            <person name="McCowan C."/>
            <person name="Murphy C."/>
            <person name="Pearson M."/>
            <person name="Poon T.W."/>
            <person name="Priest M."/>
            <person name="Roberts A."/>
            <person name="Saif S."/>
            <person name="Shea T."/>
            <person name="Sykes S."/>
            <person name="Wortman J."/>
            <person name="Nusbaum C."/>
            <person name="Birren B."/>
        </authorList>
    </citation>
    <scope>NUCLEOTIDE SEQUENCE [LARGE SCALE GENOMIC DNA]</scope>
    <source>
        <strain evidence="7 8">CC14M</strain>
    </source>
</reference>
<organism evidence="7 8">
    <name type="scientific">Prevotella nigrescens CC14M</name>
    <dbReference type="NCBI Taxonomy" id="1073366"/>
    <lineage>
        <taxon>Bacteria</taxon>
        <taxon>Pseudomonadati</taxon>
        <taxon>Bacteroidota</taxon>
        <taxon>Bacteroidia</taxon>
        <taxon>Bacteroidales</taxon>
        <taxon>Prevotellaceae</taxon>
        <taxon>Prevotella</taxon>
    </lineage>
</organism>
<dbReference type="OrthoDB" id="9801591at2"/>
<dbReference type="Pfam" id="PF22042">
    <property type="entry name" value="EF-G_D2"/>
    <property type="match status" value="1"/>
</dbReference>
<dbReference type="Proteomes" id="UP000018727">
    <property type="component" value="Unassembled WGS sequence"/>
</dbReference>
<dbReference type="HOGENOM" id="CLU_002794_4_2_10"/>
<dbReference type="PROSITE" id="PS51722">
    <property type="entry name" value="G_TR_2"/>
    <property type="match status" value="1"/>
</dbReference>
<evidence type="ECO:0000256" key="5">
    <source>
        <dbReference type="ARBA" id="ARBA00024731"/>
    </source>
</evidence>
<dbReference type="InterPro" id="IPR009000">
    <property type="entry name" value="Transl_B-barrel_sf"/>
</dbReference>
<dbReference type="PATRIC" id="fig|1073366.3.peg.2138"/>
<dbReference type="InterPro" id="IPR041095">
    <property type="entry name" value="EFG_II"/>
</dbReference>
<dbReference type="Pfam" id="PF00679">
    <property type="entry name" value="EFG_C"/>
    <property type="match status" value="1"/>
</dbReference>
<keyword evidence="7" id="KW-0251">Elongation factor</keyword>
<dbReference type="Pfam" id="PF00009">
    <property type="entry name" value="GTP_EFTU"/>
    <property type="match status" value="1"/>
</dbReference>
<dbReference type="GO" id="GO:0032790">
    <property type="term" value="P:ribosome disassembly"/>
    <property type="evidence" value="ECO:0007669"/>
    <property type="project" value="TreeGrafter"/>
</dbReference>
<sequence>MRVYQTNEIKNIALLGSAGSGKTTLAESMLFGAGIIKRRGTVEAKNTVCDYFPVEQEYGYSVFSTVFHVEWNNKKLNIIDCPGSDDFVGGAITALNVTDQAVILINGQYGPEVGTQNNFRYTEKLKKPVIFLVNQLDSDKCDFDNVMNSMKEIYGSKCVQIQYPTATGAGFNSIIDVLLMKKYSWKPEGGAPIIEEIPAEEMDKAMELHKALVEAAAENDETLMEKFFETETLTEDEMREGIRKGLVARSIFPVFCVCAGKDMGVRRLMEFLGNVVPFVNEMPKVHNTRGEEVAPDPNGAESVYFFKTAVEPHIGEVSYFKVMSGSIKVGDDLTNADRGSKERIGQLFACAGANRIPVEQLNAGDIGCTVKLKDVKTGNTLNGKGVEQHFDFIKYPNPKYMRAIEAVNSQETEKLMAALLKMRQEDPTWIIEQSKELRQTIVKGQGEFHLRTLKWRLENNEKIQTVFKEARIPYRETITKQAKAEYRHKKQSGGAGQFGEVHLIVEPYAEGMPDPTVYKFNGQEFKMNIKGKEEKTLPWGGKLVFINSVVGGAIDTRFMPAILKGIMDCMERGPLTGSYARDVRVVVYDGKMHPVDSNELSFTLAARHAFSDAFKIAGPKILEPIYDLEVYVPGDYMGDVMSDLQGRRAMIMGMDSEAGYQKLQAKIPLKELASYSISLSSLTGGRASFTTKFSSYELVPNELQQTLIAEHEAEVKDEEE</sequence>
<dbReference type="GO" id="GO:0003746">
    <property type="term" value="F:translation elongation factor activity"/>
    <property type="evidence" value="ECO:0007669"/>
    <property type="project" value="UniProtKB-KW"/>
</dbReference>
<evidence type="ECO:0000313" key="8">
    <source>
        <dbReference type="Proteomes" id="UP000018727"/>
    </source>
</evidence>
<dbReference type="InterPro" id="IPR000640">
    <property type="entry name" value="EFG_V-like"/>
</dbReference>
<dbReference type="Gene3D" id="3.30.70.240">
    <property type="match status" value="1"/>
</dbReference>
<dbReference type="SUPFAM" id="SSF50447">
    <property type="entry name" value="Translation proteins"/>
    <property type="match status" value="1"/>
</dbReference>
<name>V8CI41_9BACT</name>
<dbReference type="InterPro" id="IPR047872">
    <property type="entry name" value="EFG_IV"/>
</dbReference>
<dbReference type="Pfam" id="PF03764">
    <property type="entry name" value="EFG_IV"/>
    <property type="match status" value="2"/>
</dbReference>
<evidence type="ECO:0000256" key="1">
    <source>
        <dbReference type="ARBA" id="ARBA00013902"/>
    </source>
</evidence>
<dbReference type="NCBIfam" id="TIGR00231">
    <property type="entry name" value="small_GTP"/>
    <property type="match status" value="1"/>
</dbReference>
<dbReference type="CDD" id="cd04170">
    <property type="entry name" value="EF-G_bact"/>
    <property type="match status" value="1"/>
</dbReference>
<dbReference type="InterPro" id="IPR035649">
    <property type="entry name" value="EFG_V"/>
</dbReference>